<feature type="compositionally biased region" description="Polar residues" evidence="2">
    <location>
        <begin position="353"/>
        <end position="372"/>
    </location>
</feature>
<gene>
    <name evidence="3" type="ORF">CMUS01_02722</name>
</gene>
<evidence type="ECO:0000313" key="4">
    <source>
        <dbReference type="Proteomes" id="UP000639643"/>
    </source>
</evidence>
<dbReference type="AlphaFoldDB" id="A0A8H6U7B8"/>
<dbReference type="GO" id="GO:0003723">
    <property type="term" value="F:RNA binding"/>
    <property type="evidence" value="ECO:0007669"/>
    <property type="project" value="TreeGrafter"/>
</dbReference>
<reference evidence="3" key="1">
    <citation type="journal article" date="2020" name="Phytopathology">
        <title>Genome Sequence Resources of Colletotrichum truncatum, C. plurivorum, C. musicola, and C. sojae: Four Species Pathogenic to Soybean (Glycine max).</title>
        <authorList>
            <person name="Rogerio F."/>
            <person name="Boufleur T.R."/>
            <person name="Ciampi-Guillardi M."/>
            <person name="Sukno S.A."/>
            <person name="Thon M.R."/>
            <person name="Massola Junior N.S."/>
            <person name="Baroncelli R."/>
        </authorList>
    </citation>
    <scope>NUCLEOTIDE SEQUENCE</scope>
    <source>
        <strain evidence="3">LFN0074</strain>
    </source>
</reference>
<organism evidence="3 4">
    <name type="scientific">Colletotrichum musicola</name>
    <dbReference type="NCBI Taxonomy" id="2175873"/>
    <lineage>
        <taxon>Eukaryota</taxon>
        <taxon>Fungi</taxon>
        <taxon>Dikarya</taxon>
        <taxon>Ascomycota</taxon>
        <taxon>Pezizomycotina</taxon>
        <taxon>Sordariomycetes</taxon>
        <taxon>Hypocreomycetidae</taxon>
        <taxon>Glomerellales</taxon>
        <taxon>Glomerellaceae</taxon>
        <taxon>Colletotrichum</taxon>
        <taxon>Colletotrichum orchidearum species complex</taxon>
    </lineage>
</organism>
<proteinExistence type="inferred from homology"/>
<evidence type="ECO:0000313" key="3">
    <source>
        <dbReference type="EMBL" id="KAF6842796.1"/>
    </source>
</evidence>
<dbReference type="PANTHER" id="PTHR15092:SF22">
    <property type="entry name" value="POLY(A)-SPECIFIC RIBONUCLEASE PNLDC1"/>
    <property type="match status" value="1"/>
</dbReference>
<feature type="compositionally biased region" description="Acidic residues" evidence="2">
    <location>
        <begin position="565"/>
        <end position="583"/>
    </location>
</feature>
<protein>
    <submittedName>
        <fullName evidence="3">Caf1 family ribonuclease</fullName>
    </submittedName>
</protein>
<comment type="caution">
    <text evidence="3">The sequence shown here is derived from an EMBL/GenBank/DDBJ whole genome shotgun (WGS) entry which is preliminary data.</text>
</comment>
<dbReference type="GO" id="GO:0005634">
    <property type="term" value="C:nucleus"/>
    <property type="evidence" value="ECO:0007669"/>
    <property type="project" value="TreeGrafter"/>
</dbReference>
<sequence length="627" mass="71049">MEITMKNFWHQLPRILISIAESKFVALDVEMTGISDSVSDPENNKNGQPSREDMYRNGKRIASTFNVFELGLTCVKADGGECSWPAVANLVNENLSDGSYKTETYSFYVSPLLLEEVKEDSAFAKRVDRKLTTSLETLKFMKKEGLRLEKMFDDPVPHLSRKEENEALVRFLNRVKKQTVADHRYDKDKDLDVFRGYVDDEIAAWLRRRREDRPSEIKIHIPLSDSKKRNRVYADIVRVAAKQHLPPWMKCRVWDHGATVRIYREDIAEETEVGLMFRLRIIIEALAAGNFASYVDPTCIIDALSSSYGSMTAEQFCQEVEAKFGKVSSDSSGQSSQPGESGEVGTAAENVNTAWSSPTNDDEATSNASTQESPDDTQGIPIGYDGNDEETNKLIGDQVLDALSTLECHFQSCPRIIVGHNVFWDLLFLYQTFIDDLPDTSVEFFAKIHKLFACILDTKVMAIHTQPIEGEDPLCDIFERLNLRNRRPYIGWDTAYGFGRNSSAHEAGYDSFMTATVLLRLGHKLARESLNEGASETESWRKRMRKLYTKGWLIDIKRDPTSFDSDSELEDGFGEETDSDSGEDMGSVHWEHSAFDPFRNTLRIGPCTNVCLNEQQETHQATRPHAL</sequence>
<dbReference type="InterPro" id="IPR006941">
    <property type="entry name" value="RNase_CAF1"/>
</dbReference>
<dbReference type="InterPro" id="IPR051181">
    <property type="entry name" value="CAF1_poly(A)_ribonucleases"/>
</dbReference>
<feature type="region of interest" description="Disordered" evidence="2">
    <location>
        <begin position="353"/>
        <end position="387"/>
    </location>
</feature>
<dbReference type="InterPro" id="IPR036397">
    <property type="entry name" value="RNaseH_sf"/>
</dbReference>
<dbReference type="GO" id="GO:1990432">
    <property type="term" value="P:siRNA 3'-end processing"/>
    <property type="evidence" value="ECO:0007669"/>
    <property type="project" value="TreeGrafter"/>
</dbReference>
<evidence type="ECO:0000256" key="1">
    <source>
        <dbReference type="ARBA" id="ARBA00008372"/>
    </source>
</evidence>
<dbReference type="Gene3D" id="3.30.420.10">
    <property type="entry name" value="Ribonuclease H-like superfamily/Ribonuclease H"/>
    <property type="match status" value="2"/>
</dbReference>
<accession>A0A8H6U7B8</accession>
<dbReference type="GO" id="GO:1990431">
    <property type="term" value="P:priRNA 3'-end processing"/>
    <property type="evidence" value="ECO:0007669"/>
    <property type="project" value="TreeGrafter"/>
</dbReference>
<dbReference type="SUPFAM" id="SSF53098">
    <property type="entry name" value="Ribonuclease H-like"/>
    <property type="match status" value="1"/>
</dbReference>
<dbReference type="GO" id="GO:0000289">
    <property type="term" value="P:nuclear-transcribed mRNA poly(A) tail shortening"/>
    <property type="evidence" value="ECO:0007669"/>
    <property type="project" value="TreeGrafter"/>
</dbReference>
<dbReference type="Pfam" id="PF04857">
    <property type="entry name" value="CAF1"/>
    <property type="match status" value="1"/>
</dbReference>
<dbReference type="OrthoDB" id="1432093at2759"/>
<name>A0A8H6U7B8_9PEZI</name>
<comment type="similarity">
    <text evidence="1">Belongs to the CAF1 family.</text>
</comment>
<dbReference type="GO" id="GO:0000175">
    <property type="term" value="F:3'-5'-RNA exonuclease activity"/>
    <property type="evidence" value="ECO:0007669"/>
    <property type="project" value="TreeGrafter"/>
</dbReference>
<dbReference type="Proteomes" id="UP000639643">
    <property type="component" value="Unassembled WGS sequence"/>
</dbReference>
<dbReference type="EMBL" id="WIGM01000059">
    <property type="protein sequence ID" value="KAF6842796.1"/>
    <property type="molecule type" value="Genomic_DNA"/>
</dbReference>
<evidence type="ECO:0000256" key="2">
    <source>
        <dbReference type="SAM" id="MobiDB-lite"/>
    </source>
</evidence>
<keyword evidence="4" id="KW-1185">Reference proteome</keyword>
<dbReference type="InterPro" id="IPR012337">
    <property type="entry name" value="RNaseH-like_sf"/>
</dbReference>
<feature type="region of interest" description="Disordered" evidence="2">
    <location>
        <begin position="563"/>
        <end position="587"/>
    </location>
</feature>
<dbReference type="PANTHER" id="PTHR15092">
    <property type="entry name" value="POLY A -SPECIFIC RIBONUCLEASE/TARGET OF EGR1, MEMBER 1"/>
    <property type="match status" value="1"/>
</dbReference>